<organism evidence="2 3">
    <name type="scientific">Cystobacter fuscus</name>
    <dbReference type="NCBI Taxonomy" id="43"/>
    <lineage>
        <taxon>Bacteria</taxon>
        <taxon>Pseudomonadati</taxon>
        <taxon>Myxococcota</taxon>
        <taxon>Myxococcia</taxon>
        <taxon>Myxococcales</taxon>
        <taxon>Cystobacterineae</taxon>
        <taxon>Archangiaceae</taxon>
        <taxon>Cystobacter</taxon>
    </lineage>
</organism>
<dbReference type="RefSeq" id="WP_157758464.1">
    <property type="nucleotide sequence ID" value="NZ_CP022098.1"/>
</dbReference>
<dbReference type="KEGG" id="cfus:CYFUS_003124"/>
<proteinExistence type="predicted"/>
<dbReference type="AlphaFoldDB" id="A0A250J135"/>
<dbReference type="EMBL" id="CP022098">
    <property type="protein sequence ID" value="ATB37699.1"/>
    <property type="molecule type" value="Genomic_DNA"/>
</dbReference>
<dbReference type="Proteomes" id="UP000217257">
    <property type="component" value="Chromosome"/>
</dbReference>
<accession>A0A250J135</accession>
<dbReference type="PROSITE" id="PS51257">
    <property type="entry name" value="PROKAR_LIPOPROTEIN"/>
    <property type="match status" value="1"/>
</dbReference>
<name>A0A250J135_9BACT</name>
<evidence type="ECO:0000313" key="3">
    <source>
        <dbReference type="Proteomes" id="UP000217257"/>
    </source>
</evidence>
<sequence length="347" mass="37979">MDTLNPRILVAALAVYSLVGCATVPKPRMCEAELSQRERSFPTPDTWFTLLLHGFDAKKGVAPRPPVDCAGAPVAWEEPSADECREAGPQPLPLPPKERLTEEDLMLETTRANQRLVWVITRRFSNGEGLGPVALVETTPKGFVVRAMGSLRGMTQNVRMRMEHVGGTDVLVAEGDTCTQEEPQVCRRAARILPLRNGRFFSEAVSGEDRACLGAAWFPLSREQVLELPNGWHRRFELTSTLTFGADAVSIQEQVTVSDSDPKQPAIPERLFRRAQNDRKLKVEENVLVGSAPSLWTRMVEQQLVAGAKVLPDKPTAGHDDKATGLAKKPATPAHQGGKAAVAQDQP</sequence>
<evidence type="ECO:0000256" key="1">
    <source>
        <dbReference type="SAM" id="MobiDB-lite"/>
    </source>
</evidence>
<gene>
    <name evidence="2" type="ORF">CYFUS_003124</name>
</gene>
<feature type="region of interest" description="Disordered" evidence="1">
    <location>
        <begin position="310"/>
        <end position="347"/>
    </location>
</feature>
<evidence type="ECO:0000313" key="2">
    <source>
        <dbReference type="EMBL" id="ATB37699.1"/>
    </source>
</evidence>
<evidence type="ECO:0008006" key="4">
    <source>
        <dbReference type="Google" id="ProtNLM"/>
    </source>
</evidence>
<protein>
    <recommendedName>
        <fullName evidence="4">Lipoprotein</fullName>
    </recommendedName>
</protein>
<reference evidence="2 3" key="1">
    <citation type="submission" date="2017-06" db="EMBL/GenBank/DDBJ databases">
        <title>Sequencing and comparative analysis of myxobacterial genomes.</title>
        <authorList>
            <person name="Rupp O."/>
            <person name="Goesmann A."/>
            <person name="Sogaard-Andersen L."/>
        </authorList>
    </citation>
    <scope>NUCLEOTIDE SEQUENCE [LARGE SCALE GENOMIC DNA]</scope>
    <source>
        <strain evidence="2 3">DSM 52655</strain>
    </source>
</reference>